<accession>X1QI34</accession>
<feature type="transmembrane region" description="Helical" evidence="1">
    <location>
        <begin position="20"/>
        <end position="41"/>
    </location>
</feature>
<organism evidence="2">
    <name type="scientific">marine sediment metagenome</name>
    <dbReference type="NCBI Taxonomy" id="412755"/>
    <lineage>
        <taxon>unclassified sequences</taxon>
        <taxon>metagenomes</taxon>
        <taxon>ecological metagenomes</taxon>
    </lineage>
</organism>
<feature type="non-terminal residue" evidence="2">
    <location>
        <position position="1"/>
    </location>
</feature>
<dbReference type="AlphaFoldDB" id="X1QI34"/>
<dbReference type="EMBL" id="BARW01000705">
    <property type="protein sequence ID" value="GAI68132.1"/>
    <property type="molecule type" value="Genomic_DNA"/>
</dbReference>
<name>X1QI34_9ZZZZ</name>
<reference evidence="2" key="1">
    <citation type="journal article" date="2014" name="Front. Microbiol.">
        <title>High frequency of phylogenetically diverse reductive dehalogenase-homologous genes in deep subseafloor sedimentary metagenomes.</title>
        <authorList>
            <person name="Kawai M."/>
            <person name="Futagami T."/>
            <person name="Toyoda A."/>
            <person name="Takaki Y."/>
            <person name="Nishi S."/>
            <person name="Hori S."/>
            <person name="Arai W."/>
            <person name="Tsubouchi T."/>
            <person name="Morono Y."/>
            <person name="Uchiyama I."/>
            <person name="Ito T."/>
            <person name="Fujiyama A."/>
            <person name="Inagaki F."/>
            <person name="Takami H."/>
        </authorList>
    </citation>
    <scope>NUCLEOTIDE SEQUENCE</scope>
    <source>
        <strain evidence="2">Expedition CK06-06</strain>
    </source>
</reference>
<comment type="caution">
    <text evidence="2">The sequence shown here is derived from an EMBL/GenBank/DDBJ whole genome shotgun (WGS) entry which is preliminary data.</text>
</comment>
<proteinExistence type="predicted"/>
<gene>
    <name evidence="2" type="ORF">S12H4_02734</name>
</gene>
<feature type="transmembrane region" description="Helical" evidence="1">
    <location>
        <begin position="61"/>
        <end position="84"/>
    </location>
</feature>
<evidence type="ECO:0000256" key="1">
    <source>
        <dbReference type="SAM" id="Phobius"/>
    </source>
</evidence>
<keyword evidence="1" id="KW-0472">Membrane</keyword>
<protein>
    <recommendedName>
        <fullName evidence="3">VanZ-like domain-containing protein</fullName>
    </recommendedName>
</protein>
<evidence type="ECO:0008006" key="3">
    <source>
        <dbReference type="Google" id="ProtNLM"/>
    </source>
</evidence>
<keyword evidence="1" id="KW-1133">Transmembrane helix</keyword>
<sequence>GKIELPAGQRIARLLLHVPAGLITCLAVYIHWSLVLAFFGAFTIYEINEDKHIEDRAFHDILGFLTGLGAGIVILFCLGVLEIWKIQG</sequence>
<keyword evidence="1" id="KW-0812">Transmembrane</keyword>
<evidence type="ECO:0000313" key="2">
    <source>
        <dbReference type="EMBL" id="GAI68132.1"/>
    </source>
</evidence>